<evidence type="ECO:0000256" key="4">
    <source>
        <dbReference type="ARBA" id="ARBA00022763"/>
    </source>
</evidence>
<dbReference type="PATRIC" id="fig|442.7.peg.3528"/>
<keyword evidence="4" id="KW-0227">DNA damage</keyword>
<evidence type="ECO:0000313" key="18">
    <source>
        <dbReference type="EMBL" id="KXV03041.1"/>
    </source>
</evidence>
<accession>A0A149R0M2</accession>
<comment type="catalytic activity">
    <reaction evidence="12">
        <text>Couples ATP hydrolysis with the unwinding of duplex DNA by translocating in the 3'-5' direction.</text>
        <dbReference type="EC" id="5.6.2.4"/>
    </reaction>
</comment>
<evidence type="ECO:0000256" key="11">
    <source>
        <dbReference type="ARBA" id="ARBA00023235"/>
    </source>
</evidence>
<dbReference type="InterPro" id="IPR013986">
    <property type="entry name" value="DExx_box_DNA_helicase_dom_sf"/>
</dbReference>
<dbReference type="SUPFAM" id="SSF52980">
    <property type="entry name" value="Restriction endonuclease-like"/>
    <property type="match status" value="1"/>
</dbReference>
<dbReference type="RefSeq" id="WP_062493618.1">
    <property type="nucleotide sequence ID" value="NZ_LHZB01000071.1"/>
</dbReference>
<dbReference type="InterPro" id="IPR000212">
    <property type="entry name" value="DNA_helicase_UvrD/REP"/>
</dbReference>
<dbReference type="GO" id="GO:0005829">
    <property type="term" value="C:cytosol"/>
    <property type="evidence" value="ECO:0007669"/>
    <property type="project" value="TreeGrafter"/>
</dbReference>
<keyword evidence="7" id="KW-0269">Exonuclease</keyword>
<dbReference type="Gene3D" id="3.90.320.10">
    <property type="match status" value="1"/>
</dbReference>
<dbReference type="Proteomes" id="UP000075573">
    <property type="component" value="Unassembled WGS sequence"/>
</dbReference>
<dbReference type="GO" id="GO:0033202">
    <property type="term" value="C:DNA helicase complex"/>
    <property type="evidence" value="ECO:0007669"/>
    <property type="project" value="TreeGrafter"/>
</dbReference>
<dbReference type="PROSITE" id="PS51198">
    <property type="entry name" value="UVRD_HELICASE_ATP_BIND"/>
    <property type="match status" value="1"/>
</dbReference>
<keyword evidence="5 16" id="KW-0378">Hydrolase</keyword>
<evidence type="ECO:0000256" key="5">
    <source>
        <dbReference type="ARBA" id="ARBA00022801"/>
    </source>
</evidence>
<dbReference type="GO" id="GO:0043138">
    <property type="term" value="F:3'-5' DNA helicase activity"/>
    <property type="evidence" value="ECO:0007669"/>
    <property type="project" value="UniProtKB-EC"/>
</dbReference>
<comment type="similarity">
    <text evidence="1">Belongs to the helicase family. UvrD subfamily.</text>
</comment>
<dbReference type="PANTHER" id="PTHR11070">
    <property type="entry name" value="UVRD / RECB / PCRA DNA HELICASE FAMILY MEMBER"/>
    <property type="match status" value="1"/>
</dbReference>
<dbReference type="CDD" id="cd17932">
    <property type="entry name" value="DEXQc_UvrD"/>
    <property type="match status" value="1"/>
</dbReference>
<dbReference type="InterPro" id="IPR014016">
    <property type="entry name" value="UvrD-like_ATP-bd"/>
</dbReference>
<dbReference type="InterPro" id="IPR014017">
    <property type="entry name" value="DNA_helicase_UvrD-like_C"/>
</dbReference>
<dbReference type="Pfam" id="PF13361">
    <property type="entry name" value="UvrD_C"/>
    <property type="match status" value="2"/>
</dbReference>
<evidence type="ECO:0000259" key="17">
    <source>
        <dbReference type="PROSITE" id="PS51198"/>
    </source>
</evidence>
<organism evidence="18 19">
    <name type="scientific">Gluconobacter potus</name>
    <dbReference type="NCBI Taxonomy" id="2724927"/>
    <lineage>
        <taxon>Bacteria</taxon>
        <taxon>Pseudomonadati</taxon>
        <taxon>Pseudomonadota</taxon>
        <taxon>Alphaproteobacteria</taxon>
        <taxon>Acetobacterales</taxon>
        <taxon>Acetobacteraceae</taxon>
        <taxon>Gluconobacter</taxon>
    </lineage>
</organism>
<keyword evidence="2" id="KW-0540">Nuclease</keyword>
<evidence type="ECO:0000256" key="12">
    <source>
        <dbReference type="ARBA" id="ARBA00034617"/>
    </source>
</evidence>
<evidence type="ECO:0000256" key="15">
    <source>
        <dbReference type="ARBA" id="ARBA00048988"/>
    </source>
</evidence>
<keyword evidence="6 16" id="KW-0347">Helicase</keyword>
<dbReference type="GO" id="GO:0005524">
    <property type="term" value="F:ATP binding"/>
    <property type="evidence" value="ECO:0007669"/>
    <property type="project" value="UniProtKB-UniRule"/>
</dbReference>
<dbReference type="Gene3D" id="1.10.10.160">
    <property type="match status" value="1"/>
</dbReference>
<evidence type="ECO:0000256" key="10">
    <source>
        <dbReference type="ARBA" id="ARBA00023204"/>
    </source>
</evidence>
<comment type="caution">
    <text evidence="18">The sequence shown here is derived from an EMBL/GenBank/DDBJ whole genome shotgun (WGS) entry which is preliminary data.</text>
</comment>
<dbReference type="GO" id="GO:0003677">
    <property type="term" value="F:DNA binding"/>
    <property type="evidence" value="ECO:0007669"/>
    <property type="project" value="UniProtKB-KW"/>
</dbReference>
<name>A0A149R0M2_9PROT</name>
<protein>
    <recommendedName>
        <fullName evidence="13">DNA 3'-5' helicase</fullName>
        <ecNumber evidence="13">5.6.2.4</ecNumber>
    </recommendedName>
    <alternativeName>
        <fullName evidence="14">DNA 3'-5' helicase II</fullName>
    </alternativeName>
</protein>
<feature type="domain" description="UvrD-like helicase ATP-binding" evidence="17">
    <location>
        <begin position="2"/>
        <end position="299"/>
    </location>
</feature>
<dbReference type="InterPro" id="IPR027417">
    <property type="entry name" value="P-loop_NTPase"/>
</dbReference>
<gene>
    <name evidence="18" type="ORF">AD929_01105</name>
</gene>
<evidence type="ECO:0000256" key="6">
    <source>
        <dbReference type="ARBA" id="ARBA00022806"/>
    </source>
</evidence>
<dbReference type="InterPro" id="IPR011335">
    <property type="entry name" value="Restrct_endonuc-II-like"/>
</dbReference>
<evidence type="ECO:0000256" key="8">
    <source>
        <dbReference type="ARBA" id="ARBA00022840"/>
    </source>
</evidence>
<reference evidence="18 19" key="1">
    <citation type="submission" date="2015-06" db="EMBL/GenBank/DDBJ databases">
        <title>Improved classification and identification of acetic acid bacteria using matrix-assisted laser desorption/ionization time-of-flight mass spectrometry; Gluconobacter nephelii and Gluconobacter uchimurae are later heterotypic synonyms of Gluconobacter japonicus and Gluconobacter oxydans, respectively.</title>
        <authorList>
            <person name="Li L."/>
            <person name="Cleenwerck I."/>
            <person name="De Vuyst L."/>
            <person name="Vandamme P."/>
        </authorList>
    </citation>
    <scope>NUCLEOTIDE SEQUENCE [LARGE SCALE GENOMIC DNA]</scope>
    <source>
        <strain evidence="18 19">LMG 1764</strain>
    </source>
</reference>
<keyword evidence="9" id="KW-0238">DNA-binding</keyword>
<evidence type="ECO:0000256" key="7">
    <source>
        <dbReference type="ARBA" id="ARBA00022839"/>
    </source>
</evidence>
<dbReference type="AlphaFoldDB" id="A0A149R0M2"/>
<dbReference type="InterPro" id="IPR011604">
    <property type="entry name" value="PDDEXK-like_dom_sf"/>
</dbReference>
<dbReference type="Pfam" id="PF00580">
    <property type="entry name" value="UvrD-helicase"/>
    <property type="match status" value="1"/>
</dbReference>
<dbReference type="EMBL" id="LHZB01000071">
    <property type="protein sequence ID" value="KXV03041.1"/>
    <property type="molecule type" value="Genomic_DNA"/>
</dbReference>
<evidence type="ECO:0000256" key="9">
    <source>
        <dbReference type="ARBA" id="ARBA00023125"/>
    </source>
</evidence>
<dbReference type="GO" id="GO:0000725">
    <property type="term" value="P:recombinational repair"/>
    <property type="evidence" value="ECO:0007669"/>
    <property type="project" value="TreeGrafter"/>
</dbReference>
<proteinExistence type="inferred from homology"/>
<dbReference type="Pfam" id="PF12705">
    <property type="entry name" value="PDDEXK_1"/>
    <property type="match status" value="1"/>
</dbReference>
<dbReference type="EC" id="5.6.2.4" evidence="13"/>
<keyword evidence="3 16" id="KW-0547">Nucleotide-binding</keyword>
<dbReference type="InterPro" id="IPR038726">
    <property type="entry name" value="PDDEXK_AddAB-type"/>
</dbReference>
<evidence type="ECO:0000256" key="14">
    <source>
        <dbReference type="ARBA" id="ARBA00034923"/>
    </source>
</evidence>
<keyword evidence="8 16" id="KW-0067">ATP-binding</keyword>
<evidence type="ECO:0000256" key="16">
    <source>
        <dbReference type="PROSITE-ProRule" id="PRU00560"/>
    </source>
</evidence>
<dbReference type="GO" id="GO:0004527">
    <property type="term" value="F:exonuclease activity"/>
    <property type="evidence" value="ECO:0007669"/>
    <property type="project" value="UniProtKB-KW"/>
</dbReference>
<dbReference type="PANTHER" id="PTHR11070:SF2">
    <property type="entry name" value="ATP-DEPENDENT DNA HELICASE SRS2"/>
    <property type="match status" value="1"/>
</dbReference>
<evidence type="ECO:0000256" key="1">
    <source>
        <dbReference type="ARBA" id="ARBA00009922"/>
    </source>
</evidence>
<comment type="catalytic activity">
    <reaction evidence="15">
        <text>ATP + H2O = ADP + phosphate + H(+)</text>
        <dbReference type="Rhea" id="RHEA:13065"/>
        <dbReference type="ChEBI" id="CHEBI:15377"/>
        <dbReference type="ChEBI" id="CHEBI:15378"/>
        <dbReference type="ChEBI" id="CHEBI:30616"/>
        <dbReference type="ChEBI" id="CHEBI:43474"/>
        <dbReference type="ChEBI" id="CHEBI:456216"/>
        <dbReference type="EC" id="5.6.2.4"/>
    </reaction>
</comment>
<sequence>MAGPNLNQQAAIEATRGPVLIIAGPGSGKTYTLVERIVRLIRVEGKRPEQLLVVTFTEKAARELITRVSNRLLELGISFNINEMYIGTFHSICLRLLKDHREFTHLKRNFSLFDQFDQQYFLFQRLGKFDEIADIDLVIGKELTGRWNRATQLMKWLNKVAEEALDVAALKTGDDPAIVALGHAADLYQELMLEQNALDFSGIQAEALRLLEGNPAVLSKVCQQLTHLMVDEYQDTNTIQERLLFLLAGDEQNICVVGDDDQGLYRFRGATIRNILEFPSNFAPGRCKQERLTINYRSTPDIIDFYNRWIADEDWSEGDRTFRFDKSIVARDEQFPDTPSVVKLRQSDDADFHEEVVTFLHSLRDKGLTDWNQVAFLFRSVKNDKVLALARHLETNGIPVYSPRSNLFFEREEVRLMIGALLFLFPRYPSIRQTREGMELAIWDYYDHQCFQAFAQELRKSENASLLAFVRPLAKRHIAMTEAADYGLTGLFYQLLQFPLFSRFLGEEVMKGVDKGRASRNLALLSQLLTKFEYLHFITVLNPEYLDRDLLNLFNQFLRFLYDGGIDEYEDDSEYAPSGCVSFLTVHQSKGLEFPVVVCGSLEAVPRKQWTDIDVAMEPYLAKRPFEPLDRIKNFDFRRLFYTAFSRAQNLLVLATEEKEGRGRAPSKYFVDAWEELPNWRDPVFHAERIDFDVVKQINLKRQYSFTSHIALFETCAEQYRFFRELEFTPVRASAQLFGTLVHQTIEDVHKAVLRGEEHIVTASQVEDWFETNYHFLSRRERQYLNQLAKRAALRHVERYVKRERRHFDRLKEAEVDISMVKDTYILNGSVDLIRGEGDTVELIDFKAEKKPDLVRDRERLQQYRKQLEVYAHLVKERTGHTVSRTHLYYTGEESGNPFISWDKDSKAIDHTIADFDRIVGRIEARDYRMKSRPGKKCEDCDARFYCDMKNWKFLEG</sequence>
<keyword evidence="10" id="KW-0234">DNA repair</keyword>
<feature type="binding site" evidence="16">
    <location>
        <begin position="23"/>
        <end position="30"/>
    </location>
    <ligand>
        <name>ATP</name>
        <dbReference type="ChEBI" id="CHEBI:30616"/>
    </ligand>
</feature>
<evidence type="ECO:0000256" key="3">
    <source>
        <dbReference type="ARBA" id="ARBA00022741"/>
    </source>
</evidence>
<dbReference type="Gene3D" id="3.40.50.300">
    <property type="entry name" value="P-loop containing nucleotide triphosphate hydrolases"/>
    <property type="match status" value="3"/>
</dbReference>
<dbReference type="SUPFAM" id="SSF52540">
    <property type="entry name" value="P-loop containing nucleoside triphosphate hydrolases"/>
    <property type="match status" value="1"/>
</dbReference>
<evidence type="ECO:0000256" key="2">
    <source>
        <dbReference type="ARBA" id="ARBA00022722"/>
    </source>
</evidence>
<evidence type="ECO:0000313" key="19">
    <source>
        <dbReference type="Proteomes" id="UP000075573"/>
    </source>
</evidence>
<keyword evidence="11" id="KW-0413">Isomerase</keyword>
<evidence type="ECO:0000256" key="13">
    <source>
        <dbReference type="ARBA" id="ARBA00034808"/>
    </source>
</evidence>